<evidence type="ECO:0000313" key="2">
    <source>
        <dbReference type="Proteomes" id="UP000436088"/>
    </source>
</evidence>
<dbReference type="EMBL" id="VEPZ02001768">
    <property type="protein sequence ID" value="KAE8656277.1"/>
    <property type="molecule type" value="Genomic_DNA"/>
</dbReference>
<name>A0A6A2XIM7_HIBSY</name>
<organism evidence="1 2">
    <name type="scientific">Hibiscus syriacus</name>
    <name type="common">Rose of Sharon</name>
    <dbReference type="NCBI Taxonomy" id="106335"/>
    <lineage>
        <taxon>Eukaryota</taxon>
        <taxon>Viridiplantae</taxon>
        <taxon>Streptophyta</taxon>
        <taxon>Embryophyta</taxon>
        <taxon>Tracheophyta</taxon>
        <taxon>Spermatophyta</taxon>
        <taxon>Magnoliopsida</taxon>
        <taxon>eudicotyledons</taxon>
        <taxon>Gunneridae</taxon>
        <taxon>Pentapetalae</taxon>
        <taxon>rosids</taxon>
        <taxon>malvids</taxon>
        <taxon>Malvales</taxon>
        <taxon>Malvaceae</taxon>
        <taxon>Malvoideae</taxon>
        <taxon>Hibiscus</taxon>
    </lineage>
</organism>
<accession>A0A6A2XIM7</accession>
<dbReference type="AlphaFoldDB" id="A0A6A2XIM7"/>
<proteinExistence type="predicted"/>
<gene>
    <name evidence="1" type="ORF">F3Y22_tig00117005pilonHSYRG00316</name>
</gene>
<dbReference type="Proteomes" id="UP000436088">
    <property type="component" value="Unassembled WGS sequence"/>
</dbReference>
<comment type="caution">
    <text evidence="1">The sequence shown here is derived from an EMBL/GenBank/DDBJ whole genome shotgun (WGS) entry which is preliminary data.</text>
</comment>
<reference evidence="1" key="1">
    <citation type="submission" date="2019-09" db="EMBL/GenBank/DDBJ databases">
        <title>Draft genome information of white flower Hibiscus syriacus.</title>
        <authorList>
            <person name="Kim Y.-M."/>
        </authorList>
    </citation>
    <scope>NUCLEOTIDE SEQUENCE [LARGE SCALE GENOMIC DNA]</scope>
    <source>
        <strain evidence="1">YM2019G1</strain>
    </source>
</reference>
<evidence type="ECO:0000313" key="1">
    <source>
        <dbReference type="EMBL" id="KAE8656277.1"/>
    </source>
</evidence>
<sequence>MTDKKQAHQLLPSAWLMEECHCSCKVIVDVNLLLLPVEYFVACGGLGDASSMECFVGGSLEEKSSEIEDMFAIVEL</sequence>
<keyword evidence="2" id="KW-1185">Reference proteome</keyword>
<protein>
    <submittedName>
        <fullName evidence="1">Uncharacterized protein</fullName>
    </submittedName>
</protein>